<dbReference type="InterPro" id="IPR008271">
    <property type="entry name" value="Ser/Thr_kinase_AS"/>
</dbReference>
<dbReference type="SMART" id="SM00220">
    <property type="entry name" value="S_TKc"/>
    <property type="match status" value="1"/>
</dbReference>
<dbReference type="PROSITE" id="PS50011">
    <property type="entry name" value="PROTEIN_KINASE_DOM"/>
    <property type="match status" value="1"/>
</dbReference>
<dbReference type="InterPro" id="IPR000719">
    <property type="entry name" value="Prot_kinase_dom"/>
</dbReference>
<dbReference type="GO" id="GO:0004674">
    <property type="term" value="F:protein serine/threonine kinase activity"/>
    <property type="evidence" value="ECO:0007669"/>
    <property type="project" value="TreeGrafter"/>
</dbReference>
<dbReference type="SUPFAM" id="SSF56112">
    <property type="entry name" value="Protein kinase-like (PK-like)"/>
    <property type="match status" value="1"/>
</dbReference>
<dbReference type="InterPro" id="IPR051681">
    <property type="entry name" value="Ser/Thr_Kinases-Pseudokinases"/>
</dbReference>
<feature type="domain" description="Protein kinase" evidence="1">
    <location>
        <begin position="28"/>
        <end position="303"/>
    </location>
</feature>
<dbReference type="GO" id="GO:0005524">
    <property type="term" value="F:ATP binding"/>
    <property type="evidence" value="ECO:0007669"/>
    <property type="project" value="InterPro"/>
</dbReference>
<dbReference type="Pfam" id="PF00069">
    <property type="entry name" value="Pkinase"/>
    <property type="match status" value="1"/>
</dbReference>
<organism evidence="2 3">
    <name type="scientific">Meripilus lineatus</name>
    <dbReference type="NCBI Taxonomy" id="2056292"/>
    <lineage>
        <taxon>Eukaryota</taxon>
        <taxon>Fungi</taxon>
        <taxon>Dikarya</taxon>
        <taxon>Basidiomycota</taxon>
        <taxon>Agaricomycotina</taxon>
        <taxon>Agaricomycetes</taxon>
        <taxon>Polyporales</taxon>
        <taxon>Meripilaceae</taxon>
        <taxon>Meripilus</taxon>
    </lineage>
</organism>
<accession>A0AAD5YHQ9</accession>
<gene>
    <name evidence="2" type="ORF">NLI96_g1210</name>
</gene>
<dbReference type="InterPro" id="IPR011009">
    <property type="entry name" value="Kinase-like_dom_sf"/>
</dbReference>
<comment type="caution">
    <text evidence="2">The sequence shown here is derived from an EMBL/GenBank/DDBJ whole genome shotgun (WGS) entry which is preliminary data.</text>
</comment>
<evidence type="ECO:0000313" key="3">
    <source>
        <dbReference type="Proteomes" id="UP001212997"/>
    </source>
</evidence>
<proteinExistence type="predicted"/>
<protein>
    <recommendedName>
        <fullName evidence="1">Protein kinase domain-containing protein</fullName>
    </recommendedName>
</protein>
<keyword evidence="3" id="KW-1185">Reference proteome</keyword>
<evidence type="ECO:0000313" key="2">
    <source>
        <dbReference type="EMBL" id="KAJ3490745.1"/>
    </source>
</evidence>
<evidence type="ECO:0000259" key="1">
    <source>
        <dbReference type="PROSITE" id="PS50011"/>
    </source>
</evidence>
<sequence length="311" mass="34295">MSRFKRVLSSVEVLEKLSYLDFTKSISRMEKDPFDQGAHANIFLAQLGGVRVCVRVLRLVGTMVDERDKERLHQSALTELAIWSSLCHKNVLPFYGYSTSPGPSLAFICLHVPAGNAHKYMLSNPSVDRLAFVAELGEGLVYLHSRGIVHGDLKGANILVWVLESSAFPTPLLCDFGSAKVLDIPGSSCISGGTTNWMAKELLGDSDDAYISPGSDIWAWGMTVYELVTDKVPYSDMQIKPLVLLRKIIDGTLPSPPDALAAHRGLNSEMWALLQSCWASEVPSRPSAEFVVSETWRIHAQWLEEKNGSMS</sequence>
<dbReference type="PANTHER" id="PTHR44329">
    <property type="entry name" value="SERINE/THREONINE-PROTEIN KINASE TNNI3K-RELATED"/>
    <property type="match status" value="1"/>
</dbReference>
<dbReference type="PROSITE" id="PS00108">
    <property type="entry name" value="PROTEIN_KINASE_ST"/>
    <property type="match status" value="1"/>
</dbReference>
<dbReference type="Gene3D" id="1.10.510.10">
    <property type="entry name" value="Transferase(Phosphotransferase) domain 1"/>
    <property type="match status" value="1"/>
</dbReference>
<dbReference type="EMBL" id="JANAWD010000023">
    <property type="protein sequence ID" value="KAJ3490745.1"/>
    <property type="molecule type" value="Genomic_DNA"/>
</dbReference>
<reference evidence="2" key="1">
    <citation type="submission" date="2022-07" db="EMBL/GenBank/DDBJ databases">
        <title>Genome Sequence of Physisporinus lineatus.</title>
        <authorList>
            <person name="Buettner E."/>
        </authorList>
    </citation>
    <scope>NUCLEOTIDE SEQUENCE</scope>
    <source>
        <strain evidence="2">VT162</strain>
    </source>
</reference>
<dbReference type="Proteomes" id="UP001212997">
    <property type="component" value="Unassembled WGS sequence"/>
</dbReference>
<dbReference type="AlphaFoldDB" id="A0AAD5YHQ9"/>
<name>A0AAD5YHQ9_9APHY</name>